<dbReference type="EMBL" id="LHPF02000015">
    <property type="protein sequence ID" value="PSC71326.1"/>
    <property type="molecule type" value="Genomic_DNA"/>
</dbReference>
<dbReference type="PROSITE" id="PS50975">
    <property type="entry name" value="ATP_GRASP"/>
    <property type="match status" value="1"/>
</dbReference>
<keyword evidence="1" id="KW-0436">Ligase</keyword>
<protein>
    <submittedName>
        <fullName evidence="7">ATP-grasp domain containing 1</fullName>
    </submittedName>
</protein>
<evidence type="ECO:0000256" key="4">
    <source>
        <dbReference type="PROSITE-ProRule" id="PRU00409"/>
    </source>
</evidence>
<dbReference type="PANTHER" id="PTHR43585:SF2">
    <property type="entry name" value="ATP-GRASP ENZYME FSQD"/>
    <property type="match status" value="1"/>
</dbReference>
<evidence type="ECO:0000256" key="5">
    <source>
        <dbReference type="SAM" id="MobiDB-lite"/>
    </source>
</evidence>
<dbReference type="Pfam" id="PF18130">
    <property type="entry name" value="ATPgrasp_N"/>
    <property type="match status" value="1"/>
</dbReference>
<organism evidence="7 8">
    <name type="scientific">Micractinium conductrix</name>
    <dbReference type="NCBI Taxonomy" id="554055"/>
    <lineage>
        <taxon>Eukaryota</taxon>
        <taxon>Viridiplantae</taxon>
        <taxon>Chlorophyta</taxon>
        <taxon>core chlorophytes</taxon>
        <taxon>Trebouxiophyceae</taxon>
        <taxon>Chlorellales</taxon>
        <taxon>Chlorellaceae</taxon>
        <taxon>Chlorella clade</taxon>
        <taxon>Micractinium</taxon>
    </lineage>
</organism>
<dbReference type="Gene3D" id="3.30.470.20">
    <property type="entry name" value="ATP-grasp fold, B domain"/>
    <property type="match status" value="1"/>
</dbReference>
<reference evidence="7 8" key="1">
    <citation type="journal article" date="2018" name="Plant J.">
        <title>Genome sequences of Chlorella sorokiniana UTEX 1602 and Micractinium conductrix SAG 241.80: implications to maltose excretion by a green alga.</title>
        <authorList>
            <person name="Arriola M.B."/>
            <person name="Velmurugan N."/>
            <person name="Zhang Y."/>
            <person name="Plunkett M.H."/>
            <person name="Hondzo H."/>
            <person name="Barney B.M."/>
        </authorList>
    </citation>
    <scope>NUCLEOTIDE SEQUENCE [LARGE SCALE GENOMIC DNA]</scope>
    <source>
        <strain evidence="7 8">SAG 241.80</strain>
    </source>
</reference>
<dbReference type="SUPFAM" id="SSF56059">
    <property type="entry name" value="Glutathione synthetase ATP-binding domain-like"/>
    <property type="match status" value="1"/>
</dbReference>
<dbReference type="InterPro" id="IPR011761">
    <property type="entry name" value="ATP-grasp"/>
</dbReference>
<dbReference type="InterPro" id="IPR041472">
    <property type="entry name" value="BL00235/CARNS1_N"/>
</dbReference>
<evidence type="ECO:0000313" key="7">
    <source>
        <dbReference type="EMBL" id="PSC71326.1"/>
    </source>
</evidence>
<dbReference type="Pfam" id="PF13535">
    <property type="entry name" value="ATP-grasp_4"/>
    <property type="match status" value="1"/>
</dbReference>
<accession>A0A2P6VB52</accession>
<dbReference type="Proteomes" id="UP000239649">
    <property type="component" value="Unassembled WGS sequence"/>
</dbReference>
<evidence type="ECO:0000259" key="6">
    <source>
        <dbReference type="PROSITE" id="PS50975"/>
    </source>
</evidence>
<dbReference type="GO" id="GO:0046872">
    <property type="term" value="F:metal ion binding"/>
    <property type="evidence" value="ECO:0007669"/>
    <property type="project" value="InterPro"/>
</dbReference>
<dbReference type="InterPro" id="IPR052032">
    <property type="entry name" value="ATP-dep_AA_Ligase"/>
</dbReference>
<dbReference type="STRING" id="554055.A0A2P6VB52"/>
<name>A0A2P6VB52_9CHLO</name>
<dbReference type="GO" id="GO:0016874">
    <property type="term" value="F:ligase activity"/>
    <property type="evidence" value="ECO:0007669"/>
    <property type="project" value="UniProtKB-KW"/>
</dbReference>
<gene>
    <name evidence="7" type="ORF">C2E20_5364</name>
</gene>
<dbReference type="Gene3D" id="3.40.50.20">
    <property type="match status" value="1"/>
</dbReference>
<evidence type="ECO:0000256" key="2">
    <source>
        <dbReference type="ARBA" id="ARBA00022741"/>
    </source>
</evidence>
<evidence type="ECO:0000256" key="1">
    <source>
        <dbReference type="ARBA" id="ARBA00022598"/>
    </source>
</evidence>
<keyword evidence="3 4" id="KW-0067">ATP-binding</keyword>
<dbReference type="AlphaFoldDB" id="A0A2P6VB52"/>
<sequence length="565" mass="59977">MSALTVIGRRLAPQPRTAAEASLAAPLAQPRPAVCAQARPAPRRQQTAVARVAAGTGRRSVAAHAAAKTSEAATATGLPLPKGVGEALLRERSPSGQAAREAALNGAVVLFVCAGYGKKRFIYEKARSLGVKAILVDSPNHWGRDCVGDAFDAFYPVDLSRDADTVLADIATIYDGVVKEFGAVHGICSFSDLAQPLVARLCAQLGYPANSVEAVACARNKDLTRLALTAAGVPTPSHMLIQSPSQLEEAAKLVGFPSVLKPVGGSESIGVVRVDNEAQLAECYEQLQAIMRATAYKDGSLSTFEDESDAKGSANAALEFFTDLMLEQYMDGAEVDVDIVMSGGEVVYANVVDNWPTFEPWFQETGTNVPSTLPAAQQEELIEMAKSSLAAMGLTHGIQHTELKYTSRGARLLEVNPRMGGKCVHIENVLSTGVCMVVEQLLASCGLPNAPPAAAEPLNHIGEYSINAPRSGVLGDHEFLEKWVDHPDVVYCRPLAEVGARLRSPQDGFPTWIAEVMVRKPTVQEAITFVKSIHDDICENANILDPEDAMGLPEPAEAAGGETSD</sequence>
<keyword evidence="2 4" id="KW-0547">Nucleotide-binding</keyword>
<dbReference type="GO" id="GO:0005524">
    <property type="term" value="F:ATP binding"/>
    <property type="evidence" value="ECO:0007669"/>
    <property type="project" value="UniProtKB-UniRule"/>
</dbReference>
<comment type="caution">
    <text evidence="7">The sequence shown here is derived from an EMBL/GenBank/DDBJ whole genome shotgun (WGS) entry which is preliminary data.</text>
</comment>
<evidence type="ECO:0000256" key="3">
    <source>
        <dbReference type="ARBA" id="ARBA00022840"/>
    </source>
</evidence>
<keyword evidence="8" id="KW-1185">Reference proteome</keyword>
<dbReference type="OrthoDB" id="434648at2759"/>
<feature type="region of interest" description="Disordered" evidence="5">
    <location>
        <begin position="546"/>
        <end position="565"/>
    </location>
</feature>
<evidence type="ECO:0000313" key="8">
    <source>
        <dbReference type="Proteomes" id="UP000239649"/>
    </source>
</evidence>
<feature type="domain" description="ATP-grasp" evidence="6">
    <location>
        <begin position="225"/>
        <end position="443"/>
    </location>
</feature>
<dbReference type="PANTHER" id="PTHR43585">
    <property type="entry name" value="FUMIPYRROLE BIOSYNTHESIS PROTEIN C"/>
    <property type="match status" value="1"/>
</dbReference>
<proteinExistence type="predicted"/>